<keyword evidence="2" id="KW-0472">Membrane</keyword>
<keyword evidence="4" id="KW-1185">Reference proteome</keyword>
<dbReference type="Proteomes" id="UP001610563">
    <property type="component" value="Unassembled WGS sequence"/>
</dbReference>
<protein>
    <submittedName>
        <fullName evidence="3">Uncharacterized protein</fullName>
    </submittedName>
</protein>
<dbReference type="PANTHER" id="PTHR38887">
    <property type="entry name" value="CHROMOSOME 21, WHOLE GENOME SHOTGUN SEQUENCE"/>
    <property type="match status" value="1"/>
</dbReference>
<feature type="coiled-coil region" evidence="1">
    <location>
        <begin position="288"/>
        <end position="387"/>
    </location>
</feature>
<feature type="transmembrane region" description="Helical" evidence="2">
    <location>
        <begin position="21"/>
        <end position="40"/>
    </location>
</feature>
<organism evidence="3 4">
    <name type="scientific">Aspergillus keveii</name>
    <dbReference type="NCBI Taxonomy" id="714993"/>
    <lineage>
        <taxon>Eukaryota</taxon>
        <taxon>Fungi</taxon>
        <taxon>Dikarya</taxon>
        <taxon>Ascomycota</taxon>
        <taxon>Pezizomycotina</taxon>
        <taxon>Eurotiomycetes</taxon>
        <taxon>Eurotiomycetidae</taxon>
        <taxon>Eurotiales</taxon>
        <taxon>Aspergillaceae</taxon>
        <taxon>Aspergillus</taxon>
        <taxon>Aspergillus subgen. Nidulantes</taxon>
    </lineage>
</organism>
<name>A0ABR4FQA3_9EURO</name>
<keyword evidence="1" id="KW-0175">Coiled coil</keyword>
<keyword evidence="2" id="KW-1133">Transmembrane helix</keyword>
<accession>A0ABR4FQA3</accession>
<keyword evidence="2" id="KW-0812">Transmembrane</keyword>
<reference evidence="3 4" key="1">
    <citation type="submission" date="2024-07" db="EMBL/GenBank/DDBJ databases">
        <title>Section-level genome sequencing and comparative genomics of Aspergillus sections Usti and Cavernicolus.</title>
        <authorList>
            <consortium name="Lawrence Berkeley National Laboratory"/>
            <person name="Nybo J.L."/>
            <person name="Vesth T.C."/>
            <person name="Theobald S."/>
            <person name="Frisvad J.C."/>
            <person name="Larsen T.O."/>
            <person name="Kjaerboelling I."/>
            <person name="Rothschild-Mancinelli K."/>
            <person name="Lyhne E.K."/>
            <person name="Kogle M.E."/>
            <person name="Barry K."/>
            <person name="Clum A."/>
            <person name="Na H."/>
            <person name="Ledsgaard L."/>
            <person name="Lin J."/>
            <person name="Lipzen A."/>
            <person name="Kuo A."/>
            <person name="Riley R."/>
            <person name="Mondo S."/>
            <person name="Labutti K."/>
            <person name="Haridas S."/>
            <person name="Pangalinan J."/>
            <person name="Salamov A.A."/>
            <person name="Simmons B.A."/>
            <person name="Magnuson J.K."/>
            <person name="Chen J."/>
            <person name="Drula E."/>
            <person name="Henrissat B."/>
            <person name="Wiebenga A."/>
            <person name="Lubbers R.J."/>
            <person name="Gomes A.C."/>
            <person name="Makela M.R."/>
            <person name="Stajich J."/>
            <person name="Grigoriev I.V."/>
            <person name="Mortensen U.H."/>
            <person name="De Vries R.P."/>
            <person name="Baker S.E."/>
            <person name="Andersen M.R."/>
        </authorList>
    </citation>
    <scope>NUCLEOTIDE SEQUENCE [LARGE SCALE GENOMIC DNA]</scope>
    <source>
        <strain evidence="3 4">CBS 209.92</strain>
    </source>
</reference>
<dbReference type="EMBL" id="JBFTWV010000144">
    <property type="protein sequence ID" value="KAL2785434.1"/>
    <property type="molecule type" value="Genomic_DNA"/>
</dbReference>
<gene>
    <name evidence="3" type="ORF">BJX66DRAFT_314866</name>
</gene>
<proteinExistence type="predicted"/>
<evidence type="ECO:0000313" key="4">
    <source>
        <dbReference type="Proteomes" id="UP001610563"/>
    </source>
</evidence>
<evidence type="ECO:0000256" key="2">
    <source>
        <dbReference type="SAM" id="Phobius"/>
    </source>
</evidence>
<sequence length="409" mass="46080">MAFLGVRRGQVYIPRNALAIQLERFVLLGIPLSLAFYFLYISNTKMAVGYVGQGPGPNISAETAPTVLPPHTYTAPVRPIVFPQVSKSSQSDIITPFLRAYSATLSSPPYSITQSDFLTFLDGLNAVWIASPVLQVTSIAGQVMGMIHPVEIAGLVLETVSELASEGSSYVRTRRYLKRMNGSFFAPRGLRVQVCGFQEMLDIIGVSEMWVRGCLEIRSKRGEENDVTLEELEGLLARVSAEEERVHPRLHLLQALEGYVAPLERVDVPVDTQQQSSIVRRLHASYAAREEQKRTDALEKKQDEARKRCAEKYRVALEEVQKKDKEIAKIQDKIRKVEASLGKDKKEETRKIDRLTAELSKVENEKQRKVKEKLQSADNGLKKLEQKEMEETMKIKWLVISRLEPTVAV</sequence>
<dbReference type="PANTHER" id="PTHR38887:SF1">
    <property type="entry name" value="RAS MODIFICATION PROTEIN ERF4"/>
    <property type="match status" value="1"/>
</dbReference>
<evidence type="ECO:0000256" key="1">
    <source>
        <dbReference type="SAM" id="Coils"/>
    </source>
</evidence>
<evidence type="ECO:0000313" key="3">
    <source>
        <dbReference type="EMBL" id="KAL2785434.1"/>
    </source>
</evidence>
<dbReference type="InterPro" id="IPR053221">
    <property type="entry name" value="Burnettramic_acid_biosynth"/>
</dbReference>
<comment type="caution">
    <text evidence="3">The sequence shown here is derived from an EMBL/GenBank/DDBJ whole genome shotgun (WGS) entry which is preliminary data.</text>
</comment>